<dbReference type="Pfam" id="PF04233">
    <property type="entry name" value="Phage_Mu_F"/>
    <property type="match status" value="1"/>
</dbReference>
<protein>
    <recommendedName>
        <fullName evidence="2">Phage head morphogenesis domain-containing protein</fullName>
    </recommendedName>
</protein>
<dbReference type="OrthoDB" id="62511at2"/>
<accession>A0A016QN31</accession>
<comment type="caution">
    <text evidence="3">The sequence shown here is derived from an EMBL/GenBank/DDBJ whole genome shotgun (WGS) entry which is preliminary data.</text>
</comment>
<reference evidence="3 4" key="1">
    <citation type="submission" date="2014-03" db="EMBL/GenBank/DDBJ databases">
        <title>Draft genome sequence of Deinococcus phoenicis 1P10ME.</title>
        <authorList>
            <person name="Stepanov V.G."/>
            <person name="Vaishampayan P."/>
            <person name="Venkateswaran K."/>
            <person name="Fox G.E."/>
        </authorList>
    </citation>
    <scope>NUCLEOTIDE SEQUENCE [LARGE SCALE GENOMIC DNA]</scope>
    <source>
        <strain evidence="3 4">1P10ME</strain>
    </source>
</reference>
<sequence>MSCTEVAAAFSAAHQQSAEQLAAEFEVEMVKTWHTRIDGRERDEHRAMDGETVPIDEPFSNGLMQPGEPNCRCVVTYVAKVP</sequence>
<dbReference type="InterPro" id="IPR006528">
    <property type="entry name" value="Phage_head_morphogenesis_dom"/>
</dbReference>
<dbReference type="EMBL" id="JHAC01000039">
    <property type="protein sequence ID" value="EYB67406.1"/>
    <property type="molecule type" value="Genomic_DNA"/>
</dbReference>
<name>A0A016QN31_9DEIO</name>
<feature type="compositionally biased region" description="Basic and acidic residues" evidence="1">
    <location>
        <begin position="40"/>
        <end position="49"/>
    </location>
</feature>
<gene>
    <name evidence="3" type="ORF">DEIPH_ctg041orf0001</name>
</gene>
<evidence type="ECO:0000313" key="3">
    <source>
        <dbReference type="EMBL" id="EYB67406.1"/>
    </source>
</evidence>
<evidence type="ECO:0000259" key="2">
    <source>
        <dbReference type="Pfam" id="PF04233"/>
    </source>
</evidence>
<proteinExistence type="predicted"/>
<feature type="region of interest" description="Disordered" evidence="1">
    <location>
        <begin position="40"/>
        <end position="63"/>
    </location>
</feature>
<evidence type="ECO:0000313" key="4">
    <source>
        <dbReference type="Proteomes" id="UP000020492"/>
    </source>
</evidence>
<feature type="domain" description="Phage head morphogenesis" evidence="2">
    <location>
        <begin position="4"/>
        <end position="75"/>
    </location>
</feature>
<dbReference type="PATRIC" id="fig|1476583.3.peg.2509"/>
<organism evidence="3 4">
    <name type="scientific">Deinococcus phoenicis</name>
    <dbReference type="NCBI Taxonomy" id="1476583"/>
    <lineage>
        <taxon>Bacteria</taxon>
        <taxon>Thermotogati</taxon>
        <taxon>Deinococcota</taxon>
        <taxon>Deinococci</taxon>
        <taxon>Deinococcales</taxon>
        <taxon>Deinococcaceae</taxon>
        <taxon>Deinococcus</taxon>
    </lineage>
</organism>
<keyword evidence="4" id="KW-1185">Reference proteome</keyword>
<dbReference type="AlphaFoldDB" id="A0A016QN31"/>
<evidence type="ECO:0000256" key="1">
    <source>
        <dbReference type="SAM" id="MobiDB-lite"/>
    </source>
</evidence>
<dbReference type="STRING" id="1476583.DEIPH_ctg041orf0001"/>
<dbReference type="Proteomes" id="UP000020492">
    <property type="component" value="Unassembled WGS sequence"/>
</dbReference>
<dbReference type="RefSeq" id="WP_034358564.1">
    <property type="nucleotide sequence ID" value="NZ_JHAC01000039.1"/>
</dbReference>